<feature type="domain" description="Heterokaryon incompatibility" evidence="1">
    <location>
        <begin position="22"/>
        <end position="123"/>
    </location>
</feature>
<dbReference type="STRING" id="5643.A0A060SVB1"/>
<dbReference type="Pfam" id="PF26640">
    <property type="entry name" value="DUF8212"/>
    <property type="match status" value="1"/>
</dbReference>
<dbReference type="HOGENOM" id="CLU_000288_138_9_1"/>
<dbReference type="PANTHER" id="PTHR10622:SF10">
    <property type="entry name" value="HET DOMAIN-CONTAINING PROTEIN"/>
    <property type="match status" value="1"/>
</dbReference>
<dbReference type="Proteomes" id="UP000029665">
    <property type="component" value="Unassembled WGS sequence"/>
</dbReference>
<evidence type="ECO:0000313" key="3">
    <source>
        <dbReference type="EMBL" id="CDO78096.1"/>
    </source>
</evidence>
<proteinExistence type="predicted"/>
<dbReference type="PANTHER" id="PTHR10622">
    <property type="entry name" value="HET DOMAIN-CONTAINING PROTEIN"/>
    <property type="match status" value="1"/>
</dbReference>
<dbReference type="OrthoDB" id="2751033at2759"/>
<evidence type="ECO:0000259" key="2">
    <source>
        <dbReference type="Pfam" id="PF26640"/>
    </source>
</evidence>
<gene>
    <name evidence="3" type="ORF">BN946_scf184634.g2</name>
</gene>
<dbReference type="InterPro" id="IPR010730">
    <property type="entry name" value="HET"/>
</dbReference>
<organism evidence="3 4">
    <name type="scientific">Pycnoporus cinnabarinus</name>
    <name type="common">Cinnabar-red polypore</name>
    <name type="synonym">Trametes cinnabarina</name>
    <dbReference type="NCBI Taxonomy" id="5643"/>
    <lineage>
        <taxon>Eukaryota</taxon>
        <taxon>Fungi</taxon>
        <taxon>Dikarya</taxon>
        <taxon>Basidiomycota</taxon>
        <taxon>Agaricomycotina</taxon>
        <taxon>Agaricomycetes</taxon>
        <taxon>Polyporales</taxon>
        <taxon>Polyporaceae</taxon>
        <taxon>Trametes</taxon>
    </lineage>
</organism>
<dbReference type="AlphaFoldDB" id="A0A060SVB1"/>
<feature type="domain" description="DUF8212" evidence="2">
    <location>
        <begin position="238"/>
        <end position="375"/>
    </location>
</feature>
<dbReference type="Pfam" id="PF06985">
    <property type="entry name" value="HET"/>
    <property type="match status" value="1"/>
</dbReference>
<dbReference type="OMA" id="HTHARNT"/>
<dbReference type="EMBL" id="CCBP010000649">
    <property type="protein sequence ID" value="CDO78096.1"/>
    <property type="molecule type" value="Genomic_DNA"/>
</dbReference>
<accession>A0A060SVB1</accession>
<sequence length="694" mass="77382">MRLLNTDTRKFERFEHPQDVRYAILSHVWEKSRSGRPQEQSYQDLLDIQNDYGDDPIPLDEPRLSPKIRGLCRIALRDGYEFVWLDSACINQSSSAELSEAINSMYLWYSQASICYAYLSDVTVDPKASLPPITQFRKSGWFGRGWTLQELIAPHIVIFLSKEWEVIDTKRNLAEDIEAVTGIDSPILTHEADLSTISVARRMSWASSRKTTKVEDEAYCLMGIFGVHISTVYGEGTRAFFRLQEEICKHIADDSIFVWGRPPSSEYGPFTTFISTSPPTREGGPQESSARNGMVRSYKQCLFAPSPRAFRDSADIVPISRTAFARRLGMKRATYPSRTPTPFGLQTRLPLVFASSAERPTRLLLAILACQSSEDSLIALALHPVHDPDGSTEQHSRFVVGHRQDPRPIHEDDSRVDSTTVVQVSDYSRFVSLSPSEVNVAKSHIPDGIPSIYILSHPSGDIHEADQDRKARKTLCMPTGPIDVTFAPWCEALLGRHGFRIDITGSHGDLRQHLDSNSLGLPASIPPRRFLSIYKDSSLVATLFVGHCVCHLGQSLRLLSVTVQYPGELHQIRYVSSVDHKVDDRDHVQSWSYHAGYVSREEEIPKGAPGDLAGRKMRLCLGRGVSGSGAFGIPKQHVDSFVLSLEIQGLDVKNSFSGNRLTGEGKDGWTGDSLEASNRGRAGIFGWVTSWLPL</sequence>
<protein>
    <submittedName>
        <fullName evidence="3">Uncharacterized protein</fullName>
    </submittedName>
</protein>
<evidence type="ECO:0000313" key="4">
    <source>
        <dbReference type="Proteomes" id="UP000029665"/>
    </source>
</evidence>
<keyword evidence="4" id="KW-1185">Reference proteome</keyword>
<comment type="caution">
    <text evidence="3">The sequence shown here is derived from an EMBL/GenBank/DDBJ whole genome shotgun (WGS) entry which is preliminary data.</text>
</comment>
<name>A0A060SVB1_PYCCI</name>
<dbReference type="InterPro" id="IPR058525">
    <property type="entry name" value="DUF8212"/>
</dbReference>
<evidence type="ECO:0000259" key="1">
    <source>
        <dbReference type="Pfam" id="PF06985"/>
    </source>
</evidence>
<reference evidence="3" key="1">
    <citation type="submission" date="2014-01" db="EMBL/GenBank/DDBJ databases">
        <title>The genome of the white-rot fungus Pycnoporus cinnabarinus: a basidiomycete model with a versatile arsenal for lignocellulosic biomass breakdown.</title>
        <authorList>
            <person name="Levasseur A."/>
            <person name="Lomascolo A."/>
            <person name="Ruiz-Duenas F.J."/>
            <person name="Uzan E."/>
            <person name="Piumi F."/>
            <person name="Kues U."/>
            <person name="Ram A.F.J."/>
            <person name="Murat C."/>
            <person name="Haon M."/>
            <person name="Benoit I."/>
            <person name="Arfi Y."/>
            <person name="Chevret D."/>
            <person name="Drula E."/>
            <person name="Kwon M.J."/>
            <person name="Gouret P."/>
            <person name="Lesage-Meessen L."/>
            <person name="Lombard V."/>
            <person name="Mariette J."/>
            <person name="Noirot C."/>
            <person name="Park J."/>
            <person name="Patyshakuliyeva A."/>
            <person name="Wieneger R.A.B."/>
            <person name="Wosten H.A.B."/>
            <person name="Martin F."/>
            <person name="Coutinho P.M."/>
            <person name="de Vries R."/>
            <person name="Martinez A.T."/>
            <person name="Klopp C."/>
            <person name="Pontarotti P."/>
            <person name="Henrissat B."/>
            <person name="Record E."/>
        </authorList>
    </citation>
    <scope>NUCLEOTIDE SEQUENCE [LARGE SCALE GENOMIC DNA]</scope>
    <source>
        <strain evidence="3">BRFM137</strain>
    </source>
</reference>